<keyword evidence="3" id="KW-1185">Reference proteome</keyword>
<dbReference type="Proteomes" id="UP000225706">
    <property type="component" value="Unassembled WGS sequence"/>
</dbReference>
<feature type="transmembrane region" description="Helical" evidence="1">
    <location>
        <begin position="117"/>
        <end position="135"/>
    </location>
</feature>
<reference evidence="3" key="1">
    <citation type="journal article" date="2017" name="bioRxiv">
        <title>Comparative analysis of the genomes of Stylophora pistillata and Acropora digitifera provides evidence for extensive differences between species of corals.</title>
        <authorList>
            <person name="Voolstra C.R."/>
            <person name="Li Y."/>
            <person name="Liew Y.J."/>
            <person name="Baumgarten S."/>
            <person name="Zoccola D."/>
            <person name="Flot J.-F."/>
            <person name="Tambutte S."/>
            <person name="Allemand D."/>
            <person name="Aranda M."/>
        </authorList>
    </citation>
    <scope>NUCLEOTIDE SEQUENCE [LARGE SCALE GENOMIC DNA]</scope>
</reference>
<dbReference type="OrthoDB" id="5949926at2759"/>
<keyword evidence="1" id="KW-0812">Transmembrane</keyword>
<feature type="transmembrane region" description="Helical" evidence="1">
    <location>
        <begin position="147"/>
        <end position="166"/>
    </location>
</feature>
<protein>
    <submittedName>
        <fullName evidence="2">Uncharacterized protein</fullName>
    </submittedName>
</protein>
<proteinExistence type="predicted"/>
<evidence type="ECO:0000313" key="2">
    <source>
        <dbReference type="EMBL" id="PFX20156.1"/>
    </source>
</evidence>
<keyword evidence="1" id="KW-0472">Membrane</keyword>
<evidence type="ECO:0000313" key="3">
    <source>
        <dbReference type="Proteomes" id="UP000225706"/>
    </source>
</evidence>
<dbReference type="EMBL" id="LSMT01000328">
    <property type="protein sequence ID" value="PFX20156.1"/>
    <property type="molecule type" value="Genomic_DNA"/>
</dbReference>
<comment type="caution">
    <text evidence="2">The sequence shown here is derived from an EMBL/GenBank/DDBJ whole genome shotgun (WGS) entry which is preliminary data.</text>
</comment>
<name>A0A2B4RSL3_STYPI</name>
<evidence type="ECO:0000256" key="1">
    <source>
        <dbReference type="SAM" id="Phobius"/>
    </source>
</evidence>
<keyword evidence="1" id="KW-1133">Transmembrane helix</keyword>
<gene>
    <name evidence="2" type="ORF">AWC38_SpisGene15419</name>
</gene>
<accession>A0A2B4RSL3</accession>
<organism evidence="2 3">
    <name type="scientific">Stylophora pistillata</name>
    <name type="common">Smooth cauliflower coral</name>
    <dbReference type="NCBI Taxonomy" id="50429"/>
    <lineage>
        <taxon>Eukaryota</taxon>
        <taxon>Metazoa</taxon>
        <taxon>Cnidaria</taxon>
        <taxon>Anthozoa</taxon>
        <taxon>Hexacorallia</taxon>
        <taxon>Scleractinia</taxon>
        <taxon>Astrocoeniina</taxon>
        <taxon>Pocilloporidae</taxon>
        <taxon>Stylophora</taxon>
    </lineage>
</organism>
<sequence>METCLWKTSKRWEKTFNFSSGSKHYSVELIRIKRFCGEEFRIFTNGLQINRATYKRLNGLAVCSRSEQYAWKFDGRSFLLMIVPGTWSMTEYHLLIDGFQIDRDLTPSELWRKRRWILLYFGLIEVLIGVSLESLRYFEDTVPSPYVVLWELLGRVLLIFGLLKIVEGLTSHVPMRGHPEQCRQNIAFCHT</sequence>
<dbReference type="AlphaFoldDB" id="A0A2B4RSL3"/>